<dbReference type="AlphaFoldDB" id="A0A655QM60"/>
<dbReference type="Proteomes" id="UP000044806">
    <property type="component" value="Unassembled WGS sequence"/>
</dbReference>
<accession>A0A655QM60</accession>
<evidence type="ECO:0000313" key="2">
    <source>
        <dbReference type="Proteomes" id="UP000044806"/>
    </source>
</evidence>
<proteinExistence type="predicted"/>
<organism evidence="1 2">
    <name type="scientific">Vibrio cholerae</name>
    <dbReference type="NCBI Taxonomy" id="666"/>
    <lineage>
        <taxon>Bacteria</taxon>
        <taxon>Pseudomonadati</taxon>
        <taxon>Pseudomonadota</taxon>
        <taxon>Gammaproteobacteria</taxon>
        <taxon>Vibrionales</taxon>
        <taxon>Vibrionaceae</taxon>
        <taxon>Vibrio</taxon>
    </lineage>
</organism>
<evidence type="ECO:0000313" key="1">
    <source>
        <dbReference type="EMBL" id="CSA62502.1"/>
    </source>
</evidence>
<name>A0A655QM60_VIBCL</name>
<protein>
    <submittedName>
        <fullName evidence="1">Uncharacterized protein</fullName>
    </submittedName>
</protein>
<gene>
    <name evidence="1" type="ORF">ERS013165_02042</name>
</gene>
<sequence length="68" mass="7890">MIHQPLLQLFFTQSHLCQLIELLLEPCDQFRVFDVATQLIIPCQIRNRPFGEMFLPAFKIGRGHPVAL</sequence>
<reference evidence="1 2" key="1">
    <citation type="submission" date="2015-07" db="EMBL/GenBank/DDBJ databases">
        <authorList>
            <consortium name="Pathogen Informatics"/>
        </authorList>
    </citation>
    <scope>NUCLEOTIDE SEQUENCE [LARGE SCALE GENOMIC DNA]</scope>
    <source>
        <strain evidence="1 2">A51</strain>
    </source>
</reference>
<dbReference type="EMBL" id="CWOW01000009">
    <property type="protein sequence ID" value="CSA62502.1"/>
    <property type="molecule type" value="Genomic_DNA"/>
</dbReference>